<feature type="domain" description="Antitoxin Xre-like helix-turn-helix" evidence="2">
    <location>
        <begin position="22"/>
        <end position="78"/>
    </location>
</feature>
<dbReference type="Proteomes" id="UP001232163">
    <property type="component" value="Unassembled WGS sequence"/>
</dbReference>
<comment type="caution">
    <text evidence="3">The sequence shown here is derived from an EMBL/GenBank/DDBJ whole genome shotgun (WGS) entry which is preliminary data.</text>
</comment>
<name>A0ABT9MC19_9DEIO</name>
<dbReference type="Pfam" id="PF20432">
    <property type="entry name" value="Xre-like-HTH"/>
    <property type="match status" value="1"/>
</dbReference>
<dbReference type="RefSeq" id="WP_307465351.1">
    <property type="nucleotide sequence ID" value="NZ_JAURUR010000003.1"/>
</dbReference>
<feature type="region of interest" description="Disordered" evidence="1">
    <location>
        <begin position="146"/>
        <end position="171"/>
    </location>
</feature>
<evidence type="ECO:0000313" key="3">
    <source>
        <dbReference type="EMBL" id="MDP9764051.1"/>
    </source>
</evidence>
<reference evidence="3 4" key="1">
    <citation type="submission" date="2023-07" db="EMBL/GenBank/DDBJ databases">
        <title>Genomic Encyclopedia of Type Strains, Phase IV (KMG-IV): sequencing the most valuable type-strain genomes for metagenomic binning, comparative biology and taxonomic classification.</title>
        <authorList>
            <person name="Goeker M."/>
        </authorList>
    </citation>
    <scope>NUCLEOTIDE SEQUENCE [LARGE SCALE GENOMIC DNA]</scope>
    <source>
        <strain evidence="3 4">NIO-1023</strain>
    </source>
</reference>
<proteinExistence type="predicted"/>
<evidence type="ECO:0000259" key="2">
    <source>
        <dbReference type="Pfam" id="PF20432"/>
    </source>
</evidence>
<evidence type="ECO:0000313" key="4">
    <source>
        <dbReference type="Proteomes" id="UP001232163"/>
    </source>
</evidence>
<dbReference type="EMBL" id="JAURUR010000003">
    <property type="protein sequence ID" value="MDP9764051.1"/>
    <property type="molecule type" value="Genomic_DNA"/>
</dbReference>
<organism evidence="3 4">
    <name type="scientific">Deinococcus enclensis</name>
    <dbReference type="NCBI Taxonomy" id="1049582"/>
    <lineage>
        <taxon>Bacteria</taxon>
        <taxon>Thermotogati</taxon>
        <taxon>Deinococcota</taxon>
        <taxon>Deinococci</taxon>
        <taxon>Deinococcales</taxon>
        <taxon>Deinococcaceae</taxon>
        <taxon>Deinococcus</taxon>
    </lineage>
</organism>
<keyword evidence="4" id="KW-1185">Reference proteome</keyword>
<evidence type="ECO:0000256" key="1">
    <source>
        <dbReference type="SAM" id="MobiDB-lite"/>
    </source>
</evidence>
<dbReference type="InterPro" id="IPR046847">
    <property type="entry name" value="Xre-like_HTH"/>
</dbReference>
<protein>
    <recommendedName>
        <fullName evidence="2">Antitoxin Xre-like helix-turn-helix domain-containing protein</fullName>
    </recommendedName>
</protein>
<gene>
    <name evidence="3" type="ORF">QO006_001476</name>
</gene>
<accession>A0ABT9MC19</accession>
<sequence>MTAPDAPAPRVPNLLDPAVRARLAGALPAVIRMLEAWGLTRAQQGLLLTLSPRTLQRVARGEKRPRLTRDQLMRMSLITGIHAALHTLYRDDSADGWMTRVNRRPPFAGRTPLSVVLSGDIPMLLAVRRLLQADLEGMFSASDEARREARTLPQPPIELSELAQGEGHQTS</sequence>